<dbReference type="RefSeq" id="WP_021752987.1">
    <property type="nucleotide sequence ID" value="NZ_KI271836.1"/>
</dbReference>
<evidence type="ECO:0008006" key="3">
    <source>
        <dbReference type="Google" id="ProtNLM"/>
    </source>
</evidence>
<dbReference type="eggNOG" id="ENOG503050I">
    <property type="taxonomic scope" value="Bacteria"/>
</dbReference>
<organism evidence="1 2">
    <name type="scientific">Gemella bergeri ATCC 700627</name>
    <dbReference type="NCBI Taxonomy" id="1321820"/>
    <lineage>
        <taxon>Bacteria</taxon>
        <taxon>Bacillati</taxon>
        <taxon>Bacillota</taxon>
        <taxon>Bacilli</taxon>
        <taxon>Bacillales</taxon>
        <taxon>Gemellaceae</taxon>
        <taxon>Gemella</taxon>
    </lineage>
</organism>
<dbReference type="Proteomes" id="UP000016637">
    <property type="component" value="Unassembled WGS sequence"/>
</dbReference>
<accession>U2QSI5</accession>
<sequence>MYKAQGTIKEGFTTTAVTSSGGKYKMFIEENSDGPMDLFSVAYVGCISMCAKGYFLRTYTLKNLQLNVELTVDYDNKKIVADIYVDRTEEQLACGDRQGVLDNIKLRCKVSHLLTSDLDINYNVKPLKK</sequence>
<dbReference type="HOGENOM" id="CLU_1945673_0_0_9"/>
<dbReference type="Gene3D" id="3.30.300.20">
    <property type="match status" value="1"/>
</dbReference>
<proteinExistence type="predicted"/>
<dbReference type="SUPFAM" id="SSF82784">
    <property type="entry name" value="OsmC-like"/>
    <property type="match status" value="1"/>
</dbReference>
<dbReference type="InterPro" id="IPR015946">
    <property type="entry name" value="KH_dom-like_a/b"/>
</dbReference>
<evidence type="ECO:0000313" key="2">
    <source>
        <dbReference type="Proteomes" id="UP000016637"/>
    </source>
</evidence>
<name>U2QSI5_9BACL</name>
<evidence type="ECO:0000313" key="1">
    <source>
        <dbReference type="EMBL" id="ERK59456.1"/>
    </source>
</evidence>
<dbReference type="InterPro" id="IPR036102">
    <property type="entry name" value="OsmC/Ohrsf"/>
</dbReference>
<protein>
    <recommendedName>
        <fullName evidence="3">OsmC-like protein</fullName>
    </recommendedName>
</protein>
<gene>
    <name evidence="1" type="ORF">HMPREF1983_00544</name>
</gene>
<dbReference type="EMBL" id="AWVP01000029">
    <property type="protein sequence ID" value="ERK59456.1"/>
    <property type="molecule type" value="Genomic_DNA"/>
</dbReference>
<dbReference type="PATRIC" id="fig|1321820.3.peg.533"/>
<dbReference type="AlphaFoldDB" id="U2QSI5"/>
<comment type="caution">
    <text evidence="1">The sequence shown here is derived from an EMBL/GenBank/DDBJ whole genome shotgun (WGS) entry which is preliminary data.</text>
</comment>
<reference evidence="1 2" key="1">
    <citation type="submission" date="2013-08" db="EMBL/GenBank/DDBJ databases">
        <authorList>
            <person name="Weinstock G."/>
            <person name="Sodergren E."/>
            <person name="Wylie T."/>
            <person name="Fulton L."/>
            <person name="Fulton R."/>
            <person name="Fronick C."/>
            <person name="O'Laughlin M."/>
            <person name="Godfrey J."/>
            <person name="Miner T."/>
            <person name="Herter B."/>
            <person name="Appelbaum E."/>
            <person name="Cordes M."/>
            <person name="Lek S."/>
            <person name="Wollam A."/>
            <person name="Pepin K.H."/>
            <person name="Palsikar V.B."/>
            <person name="Mitreva M."/>
            <person name="Wilson R.K."/>
        </authorList>
    </citation>
    <scope>NUCLEOTIDE SEQUENCE [LARGE SCALE GENOMIC DNA]</scope>
    <source>
        <strain evidence="1 2">ATCC 700627</strain>
    </source>
</reference>
<keyword evidence="2" id="KW-1185">Reference proteome</keyword>